<dbReference type="EMBL" id="JASBWT010000004">
    <property type="protein sequence ID" value="KAJ9105337.1"/>
    <property type="molecule type" value="Genomic_DNA"/>
</dbReference>
<name>A0ACC2W154_9TREE</name>
<organism evidence="1 2">
    <name type="scientific">Naganishia friedmannii</name>
    <dbReference type="NCBI Taxonomy" id="89922"/>
    <lineage>
        <taxon>Eukaryota</taxon>
        <taxon>Fungi</taxon>
        <taxon>Dikarya</taxon>
        <taxon>Basidiomycota</taxon>
        <taxon>Agaricomycotina</taxon>
        <taxon>Tremellomycetes</taxon>
        <taxon>Filobasidiales</taxon>
        <taxon>Filobasidiaceae</taxon>
        <taxon>Naganishia</taxon>
    </lineage>
</organism>
<proteinExistence type="predicted"/>
<keyword evidence="1" id="KW-0413">Isomerase</keyword>
<comment type="caution">
    <text evidence="1">The sequence shown here is derived from an EMBL/GenBank/DDBJ whole genome shotgun (WGS) entry which is preliminary data.</text>
</comment>
<evidence type="ECO:0000313" key="2">
    <source>
        <dbReference type="Proteomes" id="UP001227268"/>
    </source>
</evidence>
<gene>
    <name evidence="1" type="primary">CYP6</name>
    <name evidence="1" type="ORF">QFC21_001705</name>
</gene>
<sequence length="494" mass="53991">MSVLIETSLGDLVVDLDIDSCPRVCENFLKLCKIKYYGLNAFFNGKSTLRLLLSSSLPFLFMSLVSKDFIAQTGDPTATGKGGESFASVYYSRLPESEKRGRPPPARYIAPEIKNSLKHTARGTVSMAVAPTGTSDKGGCGSQFFITLADNIEYLDGKHSVFGHVVEGFDVLDKLNDAYVDQDGRPLKDVRIRHIEILEDPYEDPKNLVEPPSPIRPPDDPSVKPRIGEDEELTTDLTEEEEEARKRAQEANASALTLEMIGDLPFANVRPPENILFVCSNVCENRSKLNPVTTDEDLELIFSRFGRILSCEVIRDKKTGDSLQYAFIEFDKQPDAEMAYFKMQNTLIDDRRIWVDLWAVLHDISLAAVQGLAAGVVAVTAEEQLQDEGHIVATTPASLRIGIAGTPRGGMITISCLTTTTVDASRRIDMQLAVGKGTGRAEMTDVESGVGAEVAINIGIQGDPKADKNADAHGRRVRMIAEIGIGVIGIDDKV</sequence>
<keyword evidence="2" id="KW-1185">Reference proteome</keyword>
<reference evidence="1" key="1">
    <citation type="submission" date="2023-04" db="EMBL/GenBank/DDBJ databases">
        <title>Draft Genome sequencing of Naganishia species isolated from polar environments using Oxford Nanopore Technology.</title>
        <authorList>
            <person name="Leo P."/>
            <person name="Venkateswaran K."/>
        </authorList>
    </citation>
    <scope>NUCLEOTIDE SEQUENCE</scope>
    <source>
        <strain evidence="1">MNA-CCFEE 5423</strain>
    </source>
</reference>
<dbReference type="Proteomes" id="UP001227268">
    <property type="component" value="Unassembled WGS sequence"/>
</dbReference>
<protein>
    <submittedName>
        <fullName evidence="1">Peptidyl-prolyl cis-trans isomerase cyp6</fullName>
    </submittedName>
</protein>
<evidence type="ECO:0000313" key="1">
    <source>
        <dbReference type="EMBL" id="KAJ9105337.1"/>
    </source>
</evidence>
<accession>A0ACC2W154</accession>